<keyword evidence="2" id="KW-0378">Hydrolase</keyword>
<name>A0A316DAX0_9BACL</name>
<keyword evidence="2" id="KW-0269">Exonuclease</keyword>
<reference evidence="2 3" key="1">
    <citation type="submission" date="2018-05" db="EMBL/GenBank/DDBJ databases">
        <title>Genomic Encyclopedia of Type Strains, Phase IV (KMG-IV): sequencing the most valuable type-strain genomes for metagenomic binning, comparative biology and taxonomic classification.</title>
        <authorList>
            <person name="Goeker M."/>
        </authorList>
    </citation>
    <scope>NUCLEOTIDE SEQUENCE [LARGE SCALE GENOMIC DNA]</scope>
    <source>
        <strain evidence="2 3">DSM 18773</strain>
    </source>
</reference>
<organism evidence="2 3">
    <name type="scientific">Tumebacillus permanentifrigoris</name>
    <dbReference type="NCBI Taxonomy" id="378543"/>
    <lineage>
        <taxon>Bacteria</taxon>
        <taxon>Bacillati</taxon>
        <taxon>Bacillota</taxon>
        <taxon>Bacilli</taxon>
        <taxon>Bacillales</taxon>
        <taxon>Alicyclobacillaceae</taxon>
        <taxon>Tumebacillus</taxon>
    </lineage>
</organism>
<dbReference type="GO" id="GO:0004527">
    <property type="term" value="F:exonuclease activity"/>
    <property type="evidence" value="ECO:0007669"/>
    <property type="project" value="UniProtKB-KW"/>
</dbReference>
<evidence type="ECO:0000313" key="2">
    <source>
        <dbReference type="EMBL" id="PWK14478.1"/>
    </source>
</evidence>
<sequence>MKQGRWFSLLAAGCLLILAVPHTERTSFAQADLQAQTVTTGEVKQLKVATYNIHIGKDAENNLNLEETIQALQATGADIIGLQEVERHSPRSKFEDQPRLISEALGLNYHFESALTVGPFEFGNVLLSRYPILATERIELKSRKEDRVALLATLQVQGQALRVLVTHLGLVQQERARDVAELNKRLQATDGPVLVLGDFNTNEQAAELQPWLQQFPPTTPQPVETFPGSGEQIDYVLASKHFQSTNSYTVPSPASDHLPLVSVLDWQR</sequence>
<dbReference type="PANTHER" id="PTHR14859:SF15">
    <property type="entry name" value="ENDONUCLEASE_EXONUCLEASE_PHOSPHATASE DOMAIN-CONTAINING PROTEIN"/>
    <property type="match status" value="1"/>
</dbReference>
<dbReference type="PANTHER" id="PTHR14859">
    <property type="entry name" value="CALCOFLUOR WHITE HYPERSENSITIVE PROTEIN PRECURSOR"/>
    <property type="match status" value="1"/>
</dbReference>
<dbReference type="InterPro" id="IPR036691">
    <property type="entry name" value="Endo/exonu/phosph_ase_sf"/>
</dbReference>
<dbReference type="EMBL" id="QGGL01000005">
    <property type="protein sequence ID" value="PWK14478.1"/>
    <property type="molecule type" value="Genomic_DNA"/>
</dbReference>
<dbReference type="OrthoDB" id="155529at2"/>
<dbReference type="Gene3D" id="3.60.10.10">
    <property type="entry name" value="Endonuclease/exonuclease/phosphatase"/>
    <property type="match status" value="1"/>
</dbReference>
<feature type="domain" description="Endonuclease/exonuclease/phosphatase" evidence="1">
    <location>
        <begin position="49"/>
        <end position="257"/>
    </location>
</feature>
<dbReference type="GO" id="GO:0016020">
    <property type="term" value="C:membrane"/>
    <property type="evidence" value="ECO:0007669"/>
    <property type="project" value="GOC"/>
</dbReference>
<dbReference type="InterPro" id="IPR051916">
    <property type="entry name" value="GPI-anchor_lipid_remodeler"/>
</dbReference>
<keyword evidence="3" id="KW-1185">Reference proteome</keyword>
<keyword evidence="2" id="KW-0255">Endonuclease</keyword>
<dbReference type="InterPro" id="IPR005135">
    <property type="entry name" value="Endo/exonuclease/phosphatase"/>
</dbReference>
<comment type="caution">
    <text evidence="2">The sequence shown here is derived from an EMBL/GenBank/DDBJ whole genome shotgun (WGS) entry which is preliminary data.</text>
</comment>
<dbReference type="AlphaFoldDB" id="A0A316DAX0"/>
<protein>
    <submittedName>
        <fullName evidence="2">Endonuclease/exonuclease/phosphatase family metal-dependent hydrolase</fullName>
    </submittedName>
</protein>
<dbReference type="GO" id="GO:0004519">
    <property type="term" value="F:endonuclease activity"/>
    <property type="evidence" value="ECO:0007669"/>
    <property type="project" value="UniProtKB-KW"/>
</dbReference>
<dbReference type="RefSeq" id="WP_109688009.1">
    <property type="nucleotide sequence ID" value="NZ_QGGL01000005.1"/>
</dbReference>
<accession>A0A316DAX0</accession>
<dbReference type="Proteomes" id="UP000245634">
    <property type="component" value="Unassembled WGS sequence"/>
</dbReference>
<evidence type="ECO:0000259" key="1">
    <source>
        <dbReference type="Pfam" id="PF03372"/>
    </source>
</evidence>
<dbReference type="SUPFAM" id="SSF56219">
    <property type="entry name" value="DNase I-like"/>
    <property type="match status" value="1"/>
</dbReference>
<gene>
    <name evidence="2" type="ORF">C7459_105238</name>
</gene>
<dbReference type="Pfam" id="PF03372">
    <property type="entry name" value="Exo_endo_phos"/>
    <property type="match status" value="1"/>
</dbReference>
<dbReference type="GO" id="GO:0006506">
    <property type="term" value="P:GPI anchor biosynthetic process"/>
    <property type="evidence" value="ECO:0007669"/>
    <property type="project" value="TreeGrafter"/>
</dbReference>
<proteinExistence type="predicted"/>
<keyword evidence="2" id="KW-0540">Nuclease</keyword>
<evidence type="ECO:0000313" key="3">
    <source>
        <dbReference type="Proteomes" id="UP000245634"/>
    </source>
</evidence>